<keyword evidence="1" id="KW-0597">Phosphoprotein</keyword>
<comment type="caution">
    <text evidence="5">The sequence shown here is derived from an EMBL/GenBank/DDBJ whole genome shotgun (WGS) entry which is preliminary data.</text>
</comment>
<dbReference type="PROSITE" id="PS50883">
    <property type="entry name" value="EAL"/>
    <property type="match status" value="1"/>
</dbReference>
<dbReference type="InterPro" id="IPR001633">
    <property type="entry name" value="EAL_dom"/>
</dbReference>
<dbReference type="SUPFAM" id="SSF55073">
    <property type="entry name" value="Nucleotide cyclase"/>
    <property type="match status" value="1"/>
</dbReference>
<dbReference type="Gene3D" id="3.20.20.450">
    <property type="entry name" value="EAL domain"/>
    <property type="match status" value="1"/>
</dbReference>
<sequence>MSEVEMPENLFDPTPVVLIVDDHPADVMILQEAVGDLAQVYIACDGKMALERARFCRPDMILLDIEMPGMGGFELCRRIKADAKLCDTAILFVTAHTHPENEIQALEHGGINFLQKPLSIPVTRAHVRAHLNLRAEAKRLAYFDALTGLPNRMLLRDRAEQMLQKARREGSRLALLLLDLDNFKGINDSQGHSTGDLILQEVSRRLSEGANNGDTVSRQGGDEFVILMTDIQHFEAISDFAQRLLEIISRPMTVAGNRYDLTACIGVSVFPDDGEDIETLYRQVDAAMHKAKQDGRNRYRSFSQNLESDANARHMLESHMRSALEASVFEVFYQLRVDVRQAQAFGMEALIRWRRADGELVSPADFIPLAEETGLIVPIGKQVLHKACRDAKALFDMGKRLCVGVNISVVQFREESFLDMVKEALRETGLPADLLELEITEGVLARDVDQARCLLESLKQMGVRIAIDDFGTGYSSLSYLKTLPIDILKIDQSFVRDMLSDPSDAAIIEAIVRMGQALGLELVAEGVESQEQSNGLLNLGCELMQGFHYCHPMPFKQLCAGMGLTITEHQ</sequence>
<evidence type="ECO:0000256" key="1">
    <source>
        <dbReference type="PROSITE-ProRule" id="PRU00169"/>
    </source>
</evidence>
<dbReference type="CDD" id="cd01949">
    <property type="entry name" value="GGDEF"/>
    <property type="match status" value="1"/>
</dbReference>
<dbReference type="PANTHER" id="PTHR44757:SF2">
    <property type="entry name" value="BIOFILM ARCHITECTURE MAINTENANCE PROTEIN MBAA"/>
    <property type="match status" value="1"/>
</dbReference>
<dbReference type="Gene3D" id="3.40.50.2300">
    <property type="match status" value="1"/>
</dbReference>
<dbReference type="InterPro" id="IPR035919">
    <property type="entry name" value="EAL_sf"/>
</dbReference>
<feature type="modified residue" description="4-aspartylphosphate" evidence="1">
    <location>
        <position position="64"/>
    </location>
</feature>
<dbReference type="SMART" id="SM00448">
    <property type="entry name" value="REC"/>
    <property type="match status" value="1"/>
</dbReference>
<dbReference type="Pfam" id="PF00563">
    <property type="entry name" value="EAL"/>
    <property type="match status" value="1"/>
</dbReference>
<name>A0ABU9M2W1_STUCH</name>
<dbReference type="PANTHER" id="PTHR44757">
    <property type="entry name" value="DIGUANYLATE CYCLASE DGCP"/>
    <property type="match status" value="1"/>
</dbReference>
<dbReference type="EMBL" id="JBCFXD010000001">
    <property type="protein sequence ID" value="MEL7557849.1"/>
    <property type="molecule type" value="Genomic_DNA"/>
</dbReference>
<feature type="domain" description="EAL" evidence="3">
    <location>
        <begin position="313"/>
        <end position="566"/>
    </location>
</feature>
<dbReference type="SMART" id="SM00052">
    <property type="entry name" value="EAL"/>
    <property type="match status" value="1"/>
</dbReference>
<dbReference type="Proteomes" id="UP001467669">
    <property type="component" value="Unassembled WGS sequence"/>
</dbReference>
<reference evidence="5 6" key="1">
    <citation type="submission" date="2024-04" db="EMBL/GenBank/DDBJ databases">
        <title>Draft Genome Sequence of Isolates Cultured from Underwater Hawaii Seamounts in the North Pacific Ocean.</title>
        <authorList>
            <person name="Sharma I."/>
            <person name="Darden B."/>
            <person name="Creggett J."/>
            <person name="Taylor S."/>
            <person name="Grant M.P."/>
            <person name="Scott J."/>
            <person name="Attles S."/>
            <person name="Walker S."/>
            <person name="Johnson G."/>
            <person name="St. Cloud C."/>
        </authorList>
    </citation>
    <scope>NUCLEOTIDE SEQUENCE [LARGE SCALE GENOMIC DNA]</scope>
    <source>
        <strain evidence="5 6">03GJ23</strain>
    </source>
</reference>
<evidence type="ECO:0000259" key="4">
    <source>
        <dbReference type="PROSITE" id="PS50887"/>
    </source>
</evidence>
<feature type="domain" description="Response regulatory" evidence="2">
    <location>
        <begin position="16"/>
        <end position="131"/>
    </location>
</feature>
<dbReference type="InterPro" id="IPR052155">
    <property type="entry name" value="Biofilm_reg_signaling"/>
</dbReference>
<dbReference type="Pfam" id="PF00990">
    <property type="entry name" value="GGDEF"/>
    <property type="match status" value="1"/>
</dbReference>
<proteinExistence type="predicted"/>
<dbReference type="PROSITE" id="PS50110">
    <property type="entry name" value="RESPONSE_REGULATORY"/>
    <property type="match status" value="1"/>
</dbReference>
<dbReference type="InterPro" id="IPR029787">
    <property type="entry name" value="Nucleotide_cyclase"/>
</dbReference>
<evidence type="ECO:0000259" key="2">
    <source>
        <dbReference type="PROSITE" id="PS50110"/>
    </source>
</evidence>
<feature type="domain" description="GGDEF" evidence="4">
    <location>
        <begin position="171"/>
        <end position="304"/>
    </location>
</feature>
<accession>A0ABU9M2W1</accession>
<dbReference type="InterPro" id="IPR001789">
    <property type="entry name" value="Sig_transdc_resp-reg_receiver"/>
</dbReference>
<dbReference type="SMART" id="SM00267">
    <property type="entry name" value="GGDEF"/>
    <property type="match status" value="1"/>
</dbReference>
<dbReference type="SUPFAM" id="SSF141868">
    <property type="entry name" value="EAL domain-like"/>
    <property type="match status" value="1"/>
</dbReference>
<dbReference type="InterPro" id="IPR043128">
    <property type="entry name" value="Rev_trsase/Diguanyl_cyclase"/>
</dbReference>
<dbReference type="Pfam" id="PF00072">
    <property type="entry name" value="Response_reg"/>
    <property type="match status" value="1"/>
</dbReference>
<dbReference type="InterPro" id="IPR011006">
    <property type="entry name" value="CheY-like_superfamily"/>
</dbReference>
<dbReference type="NCBIfam" id="TIGR00254">
    <property type="entry name" value="GGDEF"/>
    <property type="match status" value="1"/>
</dbReference>
<evidence type="ECO:0000313" key="6">
    <source>
        <dbReference type="Proteomes" id="UP001467669"/>
    </source>
</evidence>
<protein>
    <submittedName>
        <fullName evidence="5">EAL domain-containing protein</fullName>
    </submittedName>
</protein>
<dbReference type="CDD" id="cd01948">
    <property type="entry name" value="EAL"/>
    <property type="match status" value="1"/>
</dbReference>
<dbReference type="InterPro" id="IPR000160">
    <property type="entry name" value="GGDEF_dom"/>
</dbReference>
<dbReference type="RefSeq" id="WP_342404906.1">
    <property type="nucleotide sequence ID" value="NZ_JBCFXD010000001.1"/>
</dbReference>
<evidence type="ECO:0000313" key="5">
    <source>
        <dbReference type="EMBL" id="MEL7557849.1"/>
    </source>
</evidence>
<dbReference type="PROSITE" id="PS50887">
    <property type="entry name" value="GGDEF"/>
    <property type="match status" value="1"/>
</dbReference>
<dbReference type="SUPFAM" id="SSF52172">
    <property type="entry name" value="CheY-like"/>
    <property type="match status" value="1"/>
</dbReference>
<gene>
    <name evidence="5" type="ORF">AAGW23_03180</name>
</gene>
<keyword evidence="6" id="KW-1185">Reference proteome</keyword>
<organism evidence="5 6">
    <name type="scientific">Stutzerimonas chloritidismutans</name>
    <name type="common">Pseudomonas chloritidismutans</name>
    <dbReference type="NCBI Taxonomy" id="203192"/>
    <lineage>
        <taxon>Bacteria</taxon>
        <taxon>Pseudomonadati</taxon>
        <taxon>Pseudomonadota</taxon>
        <taxon>Gammaproteobacteria</taxon>
        <taxon>Pseudomonadales</taxon>
        <taxon>Pseudomonadaceae</taxon>
        <taxon>Stutzerimonas</taxon>
    </lineage>
</organism>
<dbReference type="Gene3D" id="3.30.70.270">
    <property type="match status" value="1"/>
</dbReference>
<evidence type="ECO:0000259" key="3">
    <source>
        <dbReference type="PROSITE" id="PS50883"/>
    </source>
</evidence>